<reference evidence="3 4" key="1">
    <citation type="submission" date="2019-06" db="EMBL/GenBank/DDBJ databases">
        <title>Whole genome sequence for Rhodospirillaceae sp. R148.</title>
        <authorList>
            <person name="Wang G."/>
        </authorList>
    </citation>
    <scope>NUCLEOTIDE SEQUENCE [LARGE SCALE GENOMIC DNA]</scope>
    <source>
        <strain evidence="3 4">R148</strain>
    </source>
</reference>
<proteinExistence type="inferred from homology"/>
<dbReference type="GO" id="GO:0009271">
    <property type="term" value="P:phage shock"/>
    <property type="evidence" value="ECO:0007669"/>
    <property type="project" value="TreeGrafter"/>
</dbReference>
<evidence type="ECO:0000256" key="1">
    <source>
        <dbReference type="ARBA" id="ARBA00043985"/>
    </source>
</evidence>
<sequence length="226" mass="25431">MSIFSRLTDIINSNITSILDRAEDPAKIIRLIIQEMEDTLVEVRSGAARNIADKKEVERKLAKLIDAQSEWERRAEIALTKGREDLAKGALLEKAKLAEAIEVMKEDLEHIEEALQRGDEDIAKLQAKLAEAKAKQKGMVTRHDSAASRLKVRQTLYDGRVDDALGRFEQLEKKLDEAEGRVEAFDVGQRKTLAQEIVELEVEDEIDAEMAAIKDRLAKKSVKKKG</sequence>
<evidence type="ECO:0000313" key="3">
    <source>
        <dbReference type="EMBL" id="TQV78368.1"/>
    </source>
</evidence>
<dbReference type="PANTHER" id="PTHR31088">
    <property type="entry name" value="MEMBRANE-ASSOCIATED PROTEIN VIPP1, CHLOROPLASTIC"/>
    <property type="match status" value="1"/>
</dbReference>
<dbReference type="Pfam" id="PF04012">
    <property type="entry name" value="PspA_IM30"/>
    <property type="match status" value="1"/>
</dbReference>
<comment type="caution">
    <text evidence="3">The sequence shown here is derived from an EMBL/GenBank/DDBJ whole genome shotgun (WGS) entry which is preliminary data.</text>
</comment>
<organism evidence="3 4">
    <name type="scientific">Denitrobaculum tricleocarpae</name>
    <dbReference type="NCBI Taxonomy" id="2591009"/>
    <lineage>
        <taxon>Bacteria</taxon>
        <taxon>Pseudomonadati</taxon>
        <taxon>Pseudomonadota</taxon>
        <taxon>Alphaproteobacteria</taxon>
        <taxon>Rhodospirillales</taxon>
        <taxon>Rhodospirillaceae</taxon>
        <taxon>Denitrobaculum</taxon>
    </lineage>
</organism>
<accession>A0A545TMH4</accession>
<evidence type="ECO:0000313" key="4">
    <source>
        <dbReference type="Proteomes" id="UP000315252"/>
    </source>
</evidence>
<protein>
    <submittedName>
        <fullName evidence="3">Phage shock protein PspA</fullName>
    </submittedName>
</protein>
<feature type="coiled-coil region" evidence="2">
    <location>
        <begin position="54"/>
        <end position="188"/>
    </location>
</feature>
<keyword evidence="4" id="KW-1185">Reference proteome</keyword>
<dbReference type="GO" id="GO:0005829">
    <property type="term" value="C:cytosol"/>
    <property type="evidence" value="ECO:0007669"/>
    <property type="project" value="TreeGrafter"/>
</dbReference>
<comment type="similarity">
    <text evidence="1">Belongs to the PspA/Vipp/IM30 family.</text>
</comment>
<dbReference type="PANTHER" id="PTHR31088:SF6">
    <property type="entry name" value="PHAGE SHOCK PROTEIN A"/>
    <property type="match status" value="1"/>
</dbReference>
<gene>
    <name evidence="3" type="primary">pspA</name>
    <name evidence="3" type="ORF">FKG95_17525</name>
</gene>
<dbReference type="EMBL" id="VHSH01000006">
    <property type="protein sequence ID" value="TQV78368.1"/>
    <property type="molecule type" value="Genomic_DNA"/>
</dbReference>
<dbReference type="OrthoDB" id="9779630at2"/>
<dbReference type="Proteomes" id="UP000315252">
    <property type="component" value="Unassembled WGS sequence"/>
</dbReference>
<dbReference type="AlphaFoldDB" id="A0A545TMH4"/>
<name>A0A545TMH4_9PROT</name>
<dbReference type="RefSeq" id="WP_142897702.1">
    <property type="nucleotide sequence ID" value="NZ_ML660057.1"/>
</dbReference>
<keyword evidence="2" id="KW-0175">Coiled coil</keyword>
<evidence type="ECO:0000256" key="2">
    <source>
        <dbReference type="SAM" id="Coils"/>
    </source>
</evidence>
<dbReference type="InterPro" id="IPR014319">
    <property type="entry name" value="Phageshock_PspA"/>
</dbReference>
<dbReference type="NCBIfam" id="TIGR02977">
    <property type="entry name" value="phageshock_pspA"/>
    <property type="match status" value="1"/>
</dbReference>
<dbReference type="InterPro" id="IPR007157">
    <property type="entry name" value="PspA_VIPP1"/>
</dbReference>